<evidence type="ECO:0008006" key="3">
    <source>
        <dbReference type="Google" id="ProtNLM"/>
    </source>
</evidence>
<organism evidence="1 2">
    <name type="scientific">Kribbella koreensis</name>
    <dbReference type="NCBI Taxonomy" id="57909"/>
    <lineage>
        <taxon>Bacteria</taxon>
        <taxon>Bacillati</taxon>
        <taxon>Actinomycetota</taxon>
        <taxon>Actinomycetes</taxon>
        <taxon>Propionibacteriales</taxon>
        <taxon>Kribbellaceae</taxon>
        <taxon>Kribbella</taxon>
    </lineage>
</organism>
<keyword evidence="2" id="KW-1185">Reference proteome</keyword>
<evidence type="ECO:0000313" key="2">
    <source>
        <dbReference type="Proteomes" id="UP001500542"/>
    </source>
</evidence>
<proteinExistence type="predicted"/>
<dbReference type="EMBL" id="BAAAHK010000013">
    <property type="protein sequence ID" value="GAA0952453.1"/>
    <property type="molecule type" value="Genomic_DNA"/>
</dbReference>
<reference evidence="2" key="1">
    <citation type="journal article" date="2019" name="Int. J. Syst. Evol. Microbiol.">
        <title>The Global Catalogue of Microorganisms (GCM) 10K type strain sequencing project: providing services to taxonomists for standard genome sequencing and annotation.</title>
        <authorList>
            <consortium name="The Broad Institute Genomics Platform"/>
            <consortium name="The Broad Institute Genome Sequencing Center for Infectious Disease"/>
            <person name="Wu L."/>
            <person name="Ma J."/>
        </authorList>
    </citation>
    <scope>NUCLEOTIDE SEQUENCE [LARGE SCALE GENOMIC DNA]</scope>
    <source>
        <strain evidence="2">JCM 10977</strain>
    </source>
</reference>
<dbReference type="Proteomes" id="UP001500542">
    <property type="component" value="Unassembled WGS sequence"/>
</dbReference>
<sequence length="230" mass="26524">MLGDGVRSRAARNNSFDSGMTVTVGARTRSATVFRAPVEELPQAAPRCPELPRFPTPLRLWQMAEEAVTTLRAELRRFGRAEEAFALLETFLEVARPRLETASLDPRELYLPEEMTDDRAVVRDLIDAIGNEPKPQRRLLVVAERKYDLDDVQARWDFTRLAYCSDLATVWSRGRRTTYFEVTDKSRATYWLPDTLKIQYFDAIAAKGWAVPEDWLSAPSKTPKPWWRRF</sequence>
<comment type="caution">
    <text evidence="1">The sequence shown here is derived from an EMBL/GenBank/DDBJ whole genome shotgun (WGS) entry which is preliminary data.</text>
</comment>
<evidence type="ECO:0000313" key="1">
    <source>
        <dbReference type="EMBL" id="GAA0952453.1"/>
    </source>
</evidence>
<accession>A0ABP4BNQ6</accession>
<gene>
    <name evidence="1" type="ORF">GCM10009554_55460</name>
</gene>
<name>A0ABP4BNQ6_9ACTN</name>
<protein>
    <recommendedName>
        <fullName evidence="3">PD-(D/E)XK nuclease superfamily protein</fullName>
    </recommendedName>
</protein>